<feature type="domain" description="EGF-like" evidence="6">
    <location>
        <begin position="124"/>
        <end position="160"/>
    </location>
</feature>
<organism evidence="7 8">
    <name type="scientific">Steinernema carpocapsae</name>
    <name type="common">Entomopathogenic nematode</name>
    <dbReference type="NCBI Taxonomy" id="34508"/>
    <lineage>
        <taxon>Eukaryota</taxon>
        <taxon>Metazoa</taxon>
        <taxon>Ecdysozoa</taxon>
        <taxon>Nematoda</taxon>
        <taxon>Chromadorea</taxon>
        <taxon>Rhabditida</taxon>
        <taxon>Tylenchina</taxon>
        <taxon>Panagrolaimomorpha</taxon>
        <taxon>Strongyloidoidea</taxon>
        <taxon>Steinernematidae</taxon>
        <taxon>Steinernema</taxon>
    </lineage>
</organism>
<dbReference type="AlphaFoldDB" id="A0A4V6I8F7"/>
<evidence type="ECO:0000313" key="8">
    <source>
        <dbReference type="Proteomes" id="UP000298663"/>
    </source>
</evidence>
<keyword evidence="3 4" id="KW-1015">Disulfide bond</keyword>
<keyword evidence="1 4" id="KW-0245">EGF-like domain</keyword>
<keyword evidence="5" id="KW-0732">Signal</keyword>
<feature type="chain" id="PRO_5020904115" description="EGF-like domain-containing protein" evidence="5">
    <location>
        <begin position="21"/>
        <end position="252"/>
    </location>
</feature>
<dbReference type="PROSITE" id="PS01186">
    <property type="entry name" value="EGF_2"/>
    <property type="match status" value="1"/>
</dbReference>
<dbReference type="PANTHER" id="PTHR11219:SF69">
    <property type="entry name" value="TENEURIN-A"/>
    <property type="match status" value="1"/>
</dbReference>
<keyword evidence="2" id="KW-0677">Repeat</keyword>
<dbReference type="EMBL" id="CM016762">
    <property type="protein sequence ID" value="TMS38053.1"/>
    <property type="molecule type" value="Genomic_DNA"/>
</dbReference>
<comment type="caution">
    <text evidence="7">The sequence shown here is derived from an EMBL/GenBank/DDBJ whole genome shotgun (WGS) entry which is preliminary data.</text>
</comment>
<comment type="caution">
    <text evidence="4">Lacks conserved residue(s) required for the propagation of feature annotation.</text>
</comment>
<feature type="signal peptide" evidence="5">
    <location>
        <begin position="1"/>
        <end position="20"/>
    </location>
</feature>
<dbReference type="Gene3D" id="2.10.25.10">
    <property type="entry name" value="Laminin"/>
    <property type="match status" value="2"/>
</dbReference>
<reference evidence="7 8" key="2">
    <citation type="journal article" date="2019" name="G3 (Bethesda)">
        <title>Hybrid Assembly of the Genome of the Entomopathogenic Nematode Steinernema carpocapsae Identifies the X-Chromosome.</title>
        <authorList>
            <person name="Serra L."/>
            <person name="Macchietto M."/>
            <person name="Macias-Munoz A."/>
            <person name="McGill C.J."/>
            <person name="Rodriguez I.M."/>
            <person name="Rodriguez B."/>
            <person name="Murad R."/>
            <person name="Mortazavi A."/>
        </authorList>
    </citation>
    <scope>NUCLEOTIDE SEQUENCE [LARGE SCALE GENOMIC DNA]</scope>
    <source>
        <strain evidence="7 8">ALL</strain>
    </source>
</reference>
<accession>A0A4V6I8F7</accession>
<evidence type="ECO:0000256" key="5">
    <source>
        <dbReference type="SAM" id="SignalP"/>
    </source>
</evidence>
<reference evidence="7 8" key="1">
    <citation type="journal article" date="2015" name="Genome Biol.">
        <title>Comparative genomics of Steinernema reveals deeply conserved gene regulatory networks.</title>
        <authorList>
            <person name="Dillman A.R."/>
            <person name="Macchietto M."/>
            <person name="Porter C.F."/>
            <person name="Rogers A."/>
            <person name="Williams B."/>
            <person name="Antoshechkin I."/>
            <person name="Lee M.M."/>
            <person name="Goodwin Z."/>
            <person name="Lu X."/>
            <person name="Lewis E.E."/>
            <person name="Goodrich-Blair H."/>
            <person name="Stock S.P."/>
            <person name="Adams B.J."/>
            <person name="Sternberg P.W."/>
            <person name="Mortazavi A."/>
        </authorList>
    </citation>
    <scope>NUCLEOTIDE SEQUENCE [LARGE SCALE GENOMIC DNA]</scope>
    <source>
        <strain evidence="7 8">ALL</strain>
    </source>
</reference>
<evidence type="ECO:0000256" key="2">
    <source>
        <dbReference type="ARBA" id="ARBA00022737"/>
    </source>
</evidence>
<feature type="disulfide bond" evidence="4">
    <location>
        <begin position="150"/>
        <end position="159"/>
    </location>
</feature>
<protein>
    <recommendedName>
        <fullName evidence="6">EGF-like domain-containing protein</fullName>
    </recommendedName>
</protein>
<sequence>MTSEMKLLVLLCAIAQLASAQVRNKDTDEFGQKLVNYSAIPPSCGDNSYFGYGVIGGSLEKCDKYNQLLNEDNADLKKKYESFKCQSLRVHAKMSASGRCECDKNWKGPLCEQYNGCPAGYSLFQAVCTPNLCQHDGVMAVGSKQVECLCKAPWDGRFCERLACWRMAPKEHERRWRNNGDRCSCADGYKGDNCDEITRCRHGTLSGGRCSCEEGYKGELCEKKCVPNQTCDATTVFASALLLLLACFVARN</sequence>
<dbReference type="PROSITE" id="PS50026">
    <property type="entry name" value="EGF_3"/>
    <property type="match status" value="2"/>
</dbReference>
<keyword evidence="8" id="KW-1185">Reference proteome</keyword>
<evidence type="ECO:0000313" key="7">
    <source>
        <dbReference type="EMBL" id="TMS38053.1"/>
    </source>
</evidence>
<dbReference type="InterPro" id="IPR000742">
    <property type="entry name" value="EGF"/>
</dbReference>
<evidence type="ECO:0000256" key="4">
    <source>
        <dbReference type="PROSITE-ProRule" id="PRU00076"/>
    </source>
</evidence>
<dbReference type="PROSITE" id="PS00022">
    <property type="entry name" value="EGF_1"/>
    <property type="match status" value="2"/>
</dbReference>
<dbReference type="SMART" id="SM00181">
    <property type="entry name" value="EGF"/>
    <property type="match status" value="3"/>
</dbReference>
<feature type="domain" description="EGF-like" evidence="6">
    <location>
        <begin position="190"/>
        <end position="222"/>
    </location>
</feature>
<evidence type="ECO:0000256" key="3">
    <source>
        <dbReference type="ARBA" id="ARBA00023157"/>
    </source>
</evidence>
<name>A0A4V6I8F7_STECR</name>
<gene>
    <name evidence="7" type="ORF">L596_004863</name>
</gene>
<dbReference type="EMBL" id="AZBU02000001">
    <property type="protein sequence ID" value="TMS38053.1"/>
    <property type="molecule type" value="Genomic_DNA"/>
</dbReference>
<dbReference type="SUPFAM" id="SSF57196">
    <property type="entry name" value="EGF/Laminin"/>
    <property type="match status" value="1"/>
</dbReference>
<dbReference type="STRING" id="34508.A0A4V6I8F7"/>
<evidence type="ECO:0000259" key="6">
    <source>
        <dbReference type="PROSITE" id="PS50026"/>
    </source>
</evidence>
<dbReference type="OrthoDB" id="6130531at2759"/>
<dbReference type="PANTHER" id="PTHR11219">
    <property type="entry name" value="TENEURIN AND N-ACETYLGLUCOSAMINE-1-PHOSPHODIESTER ALPHA-N-ACETYLGLUCOSAMINIDASE"/>
    <property type="match status" value="1"/>
</dbReference>
<dbReference type="Proteomes" id="UP000298663">
    <property type="component" value="Chromosome X"/>
</dbReference>
<evidence type="ECO:0000256" key="1">
    <source>
        <dbReference type="ARBA" id="ARBA00022536"/>
    </source>
</evidence>
<feature type="disulfide bond" evidence="4">
    <location>
        <begin position="212"/>
        <end position="221"/>
    </location>
</feature>
<proteinExistence type="predicted"/>
<dbReference type="InterPro" id="IPR051216">
    <property type="entry name" value="Teneurin"/>
</dbReference>